<keyword evidence="2" id="KW-1185">Reference proteome</keyword>
<sequence>MNRWRSSRLAAVMVVMAVLLSGCLYPDEERAASQLPAKDEVMNVQTVIDQYQKDTGLLPIMNSEPNTPVYEKYLIDFGKLTRMKYLSDIPPAAFEKGGNYYFLIINEETDPTVKLMNLAVYQQVNDVQREVSSYQRTKGALPRGEEVYPGYYRIDYSALNVREPKLVSIFTGQTQQTMMDAGGNVYVDYTADMMQAIQKSGESPSPDQDLRELLASRSDFVPVKSPAYRFINNEPKPVAAK</sequence>
<dbReference type="Proteomes" id="UP000323257">
    <property type="component" value="Unassembled WGS sequence"/>
</dbReference>
<proteinExistence type="predicted"/>
<organism evidence="1 2">
    <name type="scientific">Paenibacillus methanolicus</name>
    <dbReference type="NCBI Taxonomy" id="582686"/>
    <lineage>
        <taxon>Bacteria</taxon>
        <taxon>Bacillati</taxon>
        <taxon>Bacillota</taxon>
        <taxon>Bacilli</taxon>
        <taxon>Bacillales</taxon>
        <taxon>Paenibacillaceae</taxon>
        <taxon>Paenibacillus</taxon>
    </lineage>
</organism>
<gene>
    <name evidence="1" type="ORF">BCM02_102337</name>
</gene>
<accession>A0A5S5CGZ1</accession>
<protein>
    <recommendedName>
        <fullName evidence="3">Lipoprotein</fullName>
    </recommendedName>
</protein>
<dbReference type="AlphaFoldDB" id="A0A5S5CGZ1"/>
<reference evidence="1 2" key="1">
    <citation type="submission" date="2019-07" db="EMBL/GenBank/DDBJ databases">
        <title>Genomic Encyclopedia of Type Strains, Phase III (KMG-III): the genomes of soil and plant-associated and newly described type strains.</title>
        <authorList>
            <person name="Whitman W."/>
        </authorList>
    </citation>
    <scope>NUCLEOTIDE SEQUENCE [LARGE SCALE GENOMIC DNA]</scope>
    <source>
        <strain evidence="1 2">BL24</strain>
    </source>
</reference>
<dbReference type="OrthoDB" id="2449131at2"/>
<evidence type="ECO:0008006" key="3">
    <source>
        <dbReference type="Google" id="ProtNLM"/>
    </source>
</evidence>
<dbReference type="RefSeq" id="WP_148928265.1">
    <property type="nucleotide sequence ID" value="NZ_VNHS01000002.1"/>
</dbReference>
<dbReference type="PROSITE" id="PS51257">
    <property type="entry name" value="PROKAR_LIPOPROTEIN"/>
    <property type="match status" value="1"/>
</dbReference>
<comment type="caution">
    <text evidence="1">The sequence shown here is derived from an EMBL/GenBank/DDBJ whole genome shotgun (WGS) entry which is preliminary data.</text>
</comment>
<evidence type="ECO:0000313" key="1">
    <source>
        <dbReference type="EMBL" id="TYP77772.1"/>
    </source>
</evidence>
<evidence type="ECO:0000313" key="2">
    <source>
        <dbReference type="Proteomes" id="UP000323257"/>
    </source>
</evidence>
<name>A0A5S5CGZ1_9BACL</name>
<dbReference type="EMBL" id="VNHS01000002">
    <property type="protein sequence ID" value="TYP77772.1"/>
    <property type="molecule type" value="Genomic_DNA"/>
</dbReference>